<dbReference type="PROSITE" id="PS00136">
    <property type="entry name" value="SUBTILASE_ASP"/>
    <property type="match status" value="1"/>
</dbReference>
<evidence type="ECO:0000256" key="5">
    <source>
        <dbReference type="PROSITE-ProRule" id="PRU01240"/>
    </source>
</evidence>
<dbReference type="AlphaFoldDB" id="A0A7W3MWF3"/>
<feature type="compositionally biased region" description="Low complexity" evidence="7">
    <location>
        <begin position="23"/>
        <end position="35"/>
    </location>
</feature>
<feature type="active site" description="Charge relay system" evidence="5">
    <location>
        <position position="100"/>
    </location>
</feature>
<dbReference type="EMBL" id="JACJII010000001">
    <property type="protein sequence ID" value="MBA9003141.1"/>
    <property type="molecule type" value="Genomic_DNA"/>
</dbReference>
<dbReference type="PRINTS" id="PR00723">
    <property type="entry name" value="SUBTILISIN"/>
</dbReference>
<feature type="chain" id="PRO_5038437737" evidence="9">
    <location>
        <begin position="25"/>
        <end position="417"/>
    </location>
</feature>
<evidence type="ECO:0000313" key="11">
    <source>
        <dbReference type="EMBL" id="MBA9003141.1"/>
    </source>
</evidence>
<feature type="transmembrane region" description="Helical" evidence="8">
    <location>
        <begin position="378"/>
        <end position="403"/>
    </location>
</feature>
<keyword evidence="12" id="KW-1185">Reference proteome</keyword>
<evidence type="ECO:0000256" key="1">
    <source>
        <dbReference type="ARBA" id="ARBA00011073"/>
    </source>
</evidence>
<name>A0A7W3MWF3_9ACTN</name>
<evidence type="ECO:0000256" key="9">
    <source>
        <dbReference type="SAM" id="SignalP"/>
    </source>
</evidence>
<evidence type="ECO:0000256" key="3">
    <source>
        <dbReference type="ARBA" id="ARBA00022801"/>
    </source>
</evidence>
<dbReference type="SUPFAM" id="SSF52743">
    <property type="entry name" value="Subtilisin-like"/>
    <property type="match status" value="1"/>
</dbReference>
<dbReference type="PANTHER" id="PTHR43806:SF11">
    <property type="entry name" value="CEREVISIN-RELATED"/>
    <property type="match status" value="1"/>
</dbReference>
<evidence type="ECO:0000256" key="2">
    <source>
        <dbReference type="ARBA" id="ARBA00022670"/>
    </source>
</evidence>
<dbReference type="InterPro" id="IPR015500">
    <property type="entry name" value="Peptidase_S8_subtilisin-rel"/>
</dbReference>
<dbReference type="Proteomes" id="UP000539313">
    <property type="component" value="Unassembled WGS sequence"/>
</dbReference>
<keyword evidence="8" id="KW-0812">Transmembrane</keyword>
<dbReference type="RefSeq" id="WP_182704987.1">
    <property type="nucleotide sequence ID" value="NZ_JACJII010000001.1"/>
</dbReference>
<reference evidence="11 12" key="1">
    <citation type="submission" date="2020-08" db="EMBL/GenBank/DDBJ databases">
        <title>Sequencing the genomes of 1000 actinobacteria strains.</title>
        <authorList>
            <person name="Klenk H.-P."/>
        </authorList>
    </citation>
    <scope>NUCLEOTIDE SEQUENCE [LARGE SCALE GENOMIC DNA]</scope>
    <source>
        <strain evidence="11 12">DSM 45823</strain>
    </source>
</reference>
<comment type="similarity">
    <text evidence="1 5 6">Belongs to the peptidase S8 family.</text>
</comment>
<gene>
    <name evidence="11" type="ORF">HNR21_002023</name>
</gene>
<dbReference type="Pfam" id="PF00082">
    <property type="entry name" value="Peptidase_S8"/>
    <property type="match status" value="1"/>
</dbReference>
<dbReference type="GO" id="GO:0004252">
    <property type="term" value="F:serine-type endopeptidase activity"/>
    <property type="evidence" value="ECO:0007669"/>
    <property type="project" value="UniProtKB-UniRule"/>
</dbReference>
<evidence type="ECO:0000256" key="7">
    <source>
        <dbReference type="SAM" id="MobiDB-lite"/>
    </source>
</evidence>
<proteinExistence type="inferred from homology"/>
<evidence type="ECO:0000256" key="8">
    <source>
        <dbReference type="SAM" id="Phobius"/>
    </source>
</evidence>
<feature type="domain" description="Peptidase S8/S53" evidence="10">
    <location>
        <begin position="91"/>
        <end position="325"/>
    </location>
</feature>
<keyword evidence="8" id="KW-1133">Transmembrane helix</keyword>
<dbReference type="PROSITE" id="PS00138">
    <property type="entry name" value="SUBTILASE_SER"/>
    <property type="match status" value="1"/>
</dbReference>
<protein>
    <submittedName>
        <fullName evidence="11">Type VII secretion-associated serine protease mycosin</fullName>
    </submittedName>
</protein>
<dbReference type="GO" id="GO:0006508">
    <property type="term" value="P:proteolysis"/>
    <property type="evidence" value="ECO:0007669"/>
    <property type="project" value="UniProtKB-KW"/>
</dbReference>
<feature type="active site" description="Charge relay system" evidence="5">
    <location>
        <position position="131"/>
    </location>
</feature>
<keyword evidence="8" id="KW-0472">Membrane</keyword>
<dbReference type="InterPro" id="IPR000209">
    <property type="entry name" value="Peptidase_S8/S53_dom"/>
</dbReference>
<keyword evidence="2 5" id="KW-0645">Protease</keyword>
<feature type="region of interest" description="Disordered" evidence="7">
    <location>
        <begin position="23"/>
        <end position="57"/>
    </location>
</feature>
<dbReference type="InterPro" id="IPR050131">
    <property type="entry name" value="Peptidase_S8_subtilisin-like"/>
</dbReference>
<keyword evidence="3 5" id="KW-0378">Hydrolase</keyword>
<sequence>MLARRVAWCTTVLLAAQLTTTGMAAAAPSPSPTRTAKAKPTRSARPAPQPQRPRQQSNCQLEQGSPASQIQGEPWAQQRLGFTDVWQQTKGGGVTVAIVDSGVDTSHPQLRGKVAESVDVTGSGLQDCVGHGTEAAGIIAARDMRHQRIPFLGVAPGVKLISIKAAVGRTDNDPRWTAEGIRKAADMGAKVINVSSQTPNYRFLQEAVEYAQSKDALIVAAAGNIQDEQRGTATAAYPAAYEGVVSVGAIGPEGSLAQFSNAKTPVSVIAPGENIITTWPGGTYKSDSGTSFAAPYVAGVAALVRSYYPRLNYRQVKRRLELTADGGTVTGTGGGMVNPGYAVTAVLEGESRGVIPTTRPRTVSIARPEPEDAFTRNLALSVAGGALALAATAIAAGVVIPAGRRRGWRPTRRDPAS</sequence>
<keyword evidence="4 5" id="KW-0720">Serine protease</keyword>
<dbReference type="InterPro" id="IPR036852">
    <property type="entry name" value="Peptidase_S8/S53_dom_sf"/>
</dbReference>
<feature type="active site" description="Charge relay system" evidence="5">
    <location>
        <position position="291"/>
    </location>
</feature>
<evidence type="ECO:0000256" key="6">
    <source>
        <dbReference type="RuleBase" id="RU003355"/>
    </source>
</evidence>
<keyword evidence="9" id="KW-0732">Signal</keyword>
<dbReference type="Gene3D" id="3.40.50.200">
    <property type="entry name" value="Peptidase S8/S53 domain"/>
    <property type="match status" value="1"/>
</dbReference>
<comment type="caution">
    <text evidence="11">The sequence shown here is derived from an EMBL/GenBank/DDBJ whole genome shotgun (WGS) entry which is preliminary data.</text>
</comment>
<evidence type="ECO:0000313" key="12">
    <source>
        <dbReference type="Proteomes" id="UP000539313"/>
    </source>
</evidence>
<evidence type="ECO:0000259" key="10">
    <source>
        <dbReference type="Pfam" id="PF00082"/>
    </source>
</evidence>
<evidence type="ECO:0000256" key="4">
    <source>
        <dbReference type="ARBA" id="ARBA00022825"/>
    </source>
</evidence>
<accession>A0A7W3MWF3</accession>
<dbReference type="InterPro" id="IPR023828">
    <property type="entry name" value="Peptidase_S8_Ser-AS"/>
</dbReference>
<dbReference type="InterPro" id="IPR023827">
    <property type="entry name" value="Peptidase_S8_Asp-AS"/>
</dbReference>
<feature type="signal peptide" evidence="9">
    <location>
        <begin position="1"/>
        <end position="24"/>
    </location>
</feature>
<dbReference type="PROSITE" id="PS51892">
    <property type="entry name" value="SUBTILASE"/>
    <property type="match status" value="1"/>
</dbReference>
<dbReference type="PANTHER" id="PTHR43806">
    <property type="entry name" value="PEPTIDASE S8"/>
    <property type="match status" value="1"/>
</dbReference>
<organism evidence="11 12">
    <name type="scientific">Thermomonospora cellulosilytica</name>
    <dbReference type="NCBI Taxonomy" id="1411118"/>
    <lineage>
        <taxon>Bacteria</taxon>
        <taxon>Bacillati</taxon>
        <taxon>Actinomycetota</taxon>
        <taxon>Actinomycetes</taxon>
        <taxon>Streptosporangiales</taxon>
        <taxon>Thermomonosporaceae</taxon>
        <taxon>Thermomonospora</taxon>
    </lineage>
</organism>